<dbReference type="PANTHER" id="PTHR45948">
    <property type="entry name" value="DUAL SPECIFICITY PROTEIN PHOSPHATASE DDB_G0269404-RELATED"/>
    <property type="match status" value="1"/>
</dbReference>
<dbReference type="GO" id="GO:0004722">
    <property type="term" value="F:protein serine/threonine phosphatase activity"/>
    <property type="evidence" value="ECO:0007669"/>
    <property type="project" value="UniProtKB-EC"/>
</dbReference>
<evidence type="ECO:0000256" key="9">
    <source>
        <dbReference type="ARBA" id="ARBA00048336"/>
    </source>
</evidence>
<comment type="similarity">
    <text evidence="2">Belongs to the protein-tyrosine phosphatase family. Non-receptor class dual specificity subfamily.</text>
</comment>
<evidence type="ECO:0000256" key="2">
    <source>
        <dbReference type="ARBA" id="ARBA00008601"/>
    </source>
</evidence>
<dbReference type="EC" id="3.1.3.16" evidence="4"/>
<organism evidence="18 19">
    <name type="scientific">Bison bison bison</name>
    <name type="common">North American plains bison</name>
    <dbReference type="NCBI Taxonomy" id="43346"/>
    <lineage>
        <taxon>Eukaryota</taxon>
        <taxon>Metazoa</taxon>
        <taxon>Chordata</taxon>
        <taxon>Craniata</taxon>
        <taxon>Vertebrata</taxon>
        <taxon>Euteleostomi</taxon>
        <taxon>Mammalia</taxon>
        <taxon>Eutheria</taxon>
        <taxon>Laurasiatheria</taxon>
        <taxon>Artiodactyla</taxon>
        <taxon>Ruminantia</taxon>
        <taxon>Pecora</taxon>
        <taxon>Bovidae</taxon>
        <taxon>Bovinae</taxon>
        <taxon>Bison</taxon>
    </lineage>
</organism>
<dbReference type="GO" id="GO:0071363">
    <property type="term" value="P:cellular response to growth factor stimulus"/>
    <property type="evidence" value="ECO:0007669"/>
    <property type="project" value="UniProtKB-ARBA"/>
</dbReference>
<protein>
    <recommendedName>
        <fullName evidence="14">JNK pathway associated phosphatase</fullName>
        <ecNumber evidence="4">3.1.3.16</ecNumber>
        <ecNumber evidence="3">3.1.3.48</ecNumber>
    </recommendedName>
    <alternativeName>
        <fullName evidence="13">Low molecular weight dual specificity phosphatase 2</fullName>
    </alternativeName>
</protein>
<dbReference type="GO" id="GO:1990782">
    <property type="term" value="F:protein tyrosine kinase binding"/>
    <property type="evidence" value="ECO:0007669"/>
    <property type="project" value="UniProtKB-ARBA"/>
</dbReference>
<dbReference type="AlphaFoldDB" id="A0A6P3I9U4"/>
<dbReference type="GO" id="GO:0007165">
    <property type="term" value="P:signal transduction"/>
    <property type="evidence" value="ECO:0007669"/>
    <property type="project" value="TreeGrafter"/>
</dbReference>
<evidence type="ECO:0000256" key="5">
    <source>
        <dbReference type="ARBA" id="ARBA00022490"/>
    </source>
</evidence>
<dbReference type="GO" id="GO:0004725">
    <property type="term" value="F:protein tyrosine phosphatase activity"/>
    <property type="evidence" value="ECO:0007669"/>
    <property type="project" value="UniProtKB-EC"/>
</dbReference>
<dbReference type="GO" id="GO:0005886">
    <property type="term" value="C:plasma membrane"/>
    <property type="evidence" value="ECO:0007669"/>
    <property type="project" value="TreeGrafter"/>
</dbReference>
<evidence type="ECO:0000256" key="7">
    <source>
        <dbReference type="ARBA" id="ARBA00022912"/>
    </source>
</evidence>
<keyword evidence="5" id="KW-0963">Cytoplasm</keyword>
<dbReference type="SMART" id="SM00195">
    <property type="entry name" value="DSPc"/>
    <property type="match status" value="1"/>
</dbReference>
<dbReference type="EC" id="3.1.3.48" evidence="3"/>
<dbReference type="CDD" id="cd14581">
    <property type="entry name" value="DUSP22"/>
    <property type="match status" value="1"/>
</dbReference>
<evidence type="ECO:0000256" key="8">
    <source>
        <dbReference type="ARBA" id="ARBA00047761"/>
    </source>
</evidence>
<dbReference type="RefSeq" id="XP_010851313.1">
    <property type="nucleotide sequence ID" value="XM_010853011.1"/>
</dbReference>
<evidence type="ECO:0000256" key="4">
    <source>
        <dbReference type="ARBA" id="ARBA00013081"/>
    </source>
</evidence>
<gene>
    <name evidence="19" type="primary">DUSP22</name>
</gene>
<evidence type="ECO:0000313" key="19">
    <source>
        <dbReference type="RefSeq" id="XP_010851313.1"/>
    </source>
</evidence>
<feature type="domain" description="Tyrosine specific protein phosphatases" evidence="17">
    <location>
        <begin position="111"/>
        <end position="168"/>
    </location>
</feature>
<keyword evidence="6" id="KW-0378">Hydrolase</keyword>
<dbReference type="Pfam" id="PF00782">
    <property type="entry name" value="DSPc"/>
    <property type="match status" value="1"/>
</dbReference>
<evidence type="ECO:0000313" key="18">
    <source>
        <dbReference type="Proteomes" id="UP000515208"/>
    </source>
</evidence>
<dbReference type="CTD" id="56940"/>
<evidence type="ECO:0000256" key="13">
    <source>
        <dbReference type="ARBA" id="ARBA00081795"/>
    </source>
</evidence>
<accession>A0A6P3I9U4</accession>
<name>A0A6P3I9U4_BISBB</name>
<proteinExistence type="inferred from homology"/>
<dbReference type="PROSITE" id="PS50054">
    <property type="entry name" value="TYR_PHOSPHATASE_DUAL"/>
    <property type="match status" value="1"/>
</dbReference>
<comment type="catalytic activity">
    <reaction evidence="10">
        <text>O-phospho-L-tyrosyl-[protein] + H2O = L-tyrosyl-[protein] + phosphate</text>
        <dbReference type="Rhea" id="RHEA:10684"/>
        <dbReference type="Rhea" id="RHEA-COMP:10136"/>
        <dbReference type="Rhea" id="RHEA-COMP:20101"/>
        <dbReference type="ChEBI" id="CHEBI:15377"/>
        <dbReference type="ChEBI" id="CHEBI:43474"/>
        <dbReference type="ChEBI" id="CHEBI:46858"/>
        <dbReference type="ChEBI" id="CHEBI:61978"/>
        <dbReference type="EC" id="3.1.3.48"/>
    </reaction>
</comment>
<evidence type="ECO:0000256" key="10">
    <source>
        <dbReference type="ARBA" id="ARBA00051722"/>
    </source>
</evidence>
<keyword evidence="7" id="KW-0904">Protein phosphatase</keyword>
<evidence type="ECO:0000259" key="17">
    <source>
        <dbReference type="PROSITE" id="PS50056"/>
    </source>
</evidence>
<evidence type="ECO:0000256" key="15">
    <source>
        <dbReference type="SAM" id="MobiDB-lite"/>
    </source>
</evidence>
<evidence type="ECO:0000256" key="12">
    <source>
        <dbReference type="ARBA" id="ARBA00062556"/>
    </source>
</evidence>
<evidence type="ECO:0000256" key="1">
    <source>
        <dbReference type="ARBA" id="ARBA00004496"/>
    </source>
</evidence>
<dbReference type="GeneID" id="104998017"/>
<sequence length="360" mass="38912">MGSRRGGTAGASPQMVADGCWSPEQRGWGTGGRTGGRAVETLVWGWTQNVVNTILPGLYIGNFKDARDAEQLSKNKVTHILSVHDSARPMLEGVKYLCIPAADSPSQNLTRHFKESIKFIHECRLQGEGCLVHCLAGVSRSVTLVVAYIMTVTDFGWEDALHTVRAGRSCANPNLGFQRQLQEFEELQVHQFRQWLRQEYGESPLRDAEERSGPDEVLGPTRVQTAGPDEALGPHVCAEGKPSENLGPHIDQAQMKPWGPTHVQRVGPDEALGSHMLQRAGPDEPLGPYMCAENGPSCLRALPGAPCSSGLSPGLCGPVHLPILSPGMEPTCSCHGHHEAGSGAALLYFKATALLQKEMY</sequence>
<comment type="catalytic activity">
    <reaction evidence="8">
        <text>O-phospho-L-seryl-[protein] + H2O = L-seryl-[protein] + phosphate</text>
        <dbReference type="Rhea" id="RHEA:20629"/>
        <dbReference type="Rhea" id="RHEA-COMP:9863"/>
        <dbReference type="Rhea" id="RHEA-COMP:11604"/>
        <dbReference type="ChEBI" id="CHEBI:15377"/>
        <dbReference type="ChEBI" id="CHEBI:29999"/>
        <dbReference type="ChEBI" id="CHEBI:43474"/>
        <dbReference type="ChEBI" id="CHEBI:83421"/>
        <dbReference type="EC" id="3.1.3.16"/>
    </reaction>
</comment>
<comment type="subunit">
    <text evidence="12">Monomer. Interacts with LCK; the interaction is direct. Interacts with UBR2; the interaction is direct.</text>
</comment>
<feature type="region of interest" description="Disordered" evidence="15">
    <location>
        <begin position="203"/>
        <end position="232"/>
    </location>
</feature>
<evidence type="ECO:0000256" key="11">
    <source>
        <dbReference type="ARBA" id="ARBA00053447"/>
    </source>
</evidence>
<dbReference type="GO" id="GO:0005829">
    <property type="term" value="C:cytosol"/>
    <property type="evidence" value="ECO:0007669"/>
    <property type="project" value="TreeGrafter"/>
</dbReference>
<keyword evidence="18" id="KW-1185">Reference proteome</keyword>
<dbReference type="InterPro" id="IPR029021">
    <property type="entry name" value="Prot-tyrosine_phosphatase-like"/>
</dbReference>
<dbReference type="KEGG" id="bbis:104998017"/>
<dbReference type="PANTHER" id="PTHR45948:SF3">
    <property type="entry name" value="DUAL SPECIFICITY PROTEIN PHOSPHATASE 22"/>
    <property type="match status" value="1"/>
</dbReference>
<dbReference type="SUPFAM" id="SSF52799">
    <property type="entry name" value="(Phosphotyrosine protein) phosphatases II"/>
    <property type="match status" value="1"/>
</dbReference>
<reference evidence="19" key="1">
    <citation type="submission" date="2025-08" db="UniProtKB">
        <authorList>
            <consortium name="RefSeq"/>
        </authorList>
    </citation>
    <scope>IDENTIFICATION</scope>
    <source>
        <tissue evidence="19">Blood</tissue>
    </source>
</reference>
<dbReference type="InterPro" id="IPR020422">
    <property type="entry name" value="TYR_PHOSPHATASE_DUAL_dom"/>
</dbReference>
<dbReference type="PROSITE" id="PS50056">
    <property type="entry name" value="TYR_PHOSPHATASE_2"/>
    <property type="match status" value="1"/>
</dbReference>
<dbReference type="InterPro" id="IPR000340">
    <property type="entry name" value="Dual-sp_phosphatase_cat-dom"/>
</dbReference>
<dbReference type="Proteomes" id="UP000515208">
    <property type="component" value="Unplaced"/>
</dbReference>
<dbReference type="PRINTS" id="PR01908">
    <property type="entry name" value="ADSPHPHTASE"/>
</dbReference>
<evidence type="ECO:0000256" key="14">
    <source>
        <dbReference type="ARBA" id="ARBA00081874"/>
    </source>
</evidence>
<feature type="region of interest" description="Disordered" evidence="15">
    <location>
        <begin position="1"/>
        <end position="33"/>
    </location>
</feature>
<comment type="function">
    <text evidence="11">Dual specificity phosphatase; can dephosphorylate both phosphotyrosine and phosphoserine or phosphothreonine residues. Activates the JNK signaling pathway. Inhibits T-cell receptor signaling and T-cell mediated immune responses, acting, at least in part, by inducing degradation of E3 ubiquitin ligase UBR2. Dephosphorylates and thereby induces 'Lys-48'-linked ubiquitination of UBR2, leading to proteasomal degradation of UBR2. Dephosphorylates and thereby inactivates tyrosine kinase LCK. Inhibits UBR2-mediated 'Lys-63'-linked ubiquitination of LCK. May play a role in B-cell receptor (BCR) signaling and B-cell function.</text>
</comment>
<dbReference type="GO" id="GO:0050860">
    <property type="term" value="P:negative regulation of T cell receptor signaling pathway"/>
    <property type="evidence" value="ECO:0007669"/>
    <property type="project" value="UniProtKB-ARBA"/>
</dbReference>
<dbReference type="FunFam" id="3.90.190.10:FF:000048">
    <property type="entry name" value="dual specificity protein phosphatase 22 isoform X1"/>
    <property type="match status" value="1"/>
</dbReference>
<feature type="domain" description="Tyrosine-protein phosphatase" evidence="16">
    <location>
        <begin position="49"/>
        <end position="190"/>
    </location>
</feature>
<dbReference type="InterPro" id="IPR000387">
    <property type="entry name" value="Tyr_Pase_dom"/>
</dbReference>
<evidence type="ECO:0000256" key="6">
    <source>
        <dbReference type="ARBA" id="ARBA00022801"/>
    </source>
</evidence>
<dbReference type="OrthoDB" id="9979246at2759"/>
<evidence type="ECO:0000256" key="3">
    <source>
        <dbReference type="ARBA" id="ARBA00013064"/>
    </source>
</evidence>
<dbReference type="GO" id="GO:0030155">
    <property type="term" value="P:regulation of cell adhesion"/>
    <property type="evidence" value="ECO:0007669"/>
    <property type="project" value="UniProtKB-ARBA"/>
</dbReference>
<comment type="subcellular location">
    <subcellularLocation>
        <location evidence="1">Cytoplasm</location>
    </subcellularLocation>
</comment>
<comment type="catalytic activity">
    <reaction evidence="9">
        <text>O-phospho-L-threonyl-[protein] + H2O = L-threonyl-[protein] + phosphate</text>
        <dbReference type="Rhea" id="RHEA:47004"/>
        <dbReference type="Rhea" id="RHEA-COMP:11060"/>
        <dbReference type="Rhea" id="RHEA-COMP:11605"/>
        <dbReference type="ChEBI" id="CHEBI:15377"/>
        <dbReference type="ChEBI" id="CHEBI:30013"/>
        <dbReference type="ChEBI" id="CHEBI:43474"/>
        <dbReference type="ChEBI" id="CHEBI:61977"/>
        <dbReference type="EC" id="3.1.3.16"/>
    </reaction>
</comment>
<evidence type="ECO:0000259" key="16">
    <source>
        <dbReference type="PROSITE" id="PS50054"/>
    </source>
</evidence>
<dbReference type="Gene3D" id="3.90.190.10">
    <property type="entry name" value="Protein tyrosine phosphatase superfamily"/>
    <property type="match status" value="1"/>
</dbReference>
<feature type="compositionally biased region" description="Basic and acidic residues" evidence="15">
    <location>
        <begin position="204"/>
        <end position="214"/>
    </location>
</feature>